<dbReference type="PROSITE" id="PS51194">
    <property type="entry name" value="HELICASE_CTER"/>
    <property type="match status" value="1"/>
</dbReference>
<dbReference type="RefSeq" id="WP_116186562.1">
    <property type="nucleotide sequence ID" value="NZ_CP161828.1"/>
</dbReference>
<evidence type="ECO:0000256" key="2">
    <source>
        <dbReference type="ARBA" id="ARBA00022840"/>
    </source>
</evidence>
<protein>
    <submittedName>
        <fullName evidence="5">DEAD/DEAH box helicase</fullName>
    </submittedName>
</protein>
<keyword evidence="2" id="KW-0067">ATP-binding</keyword>
<dbReference type="SMART" id="SM00487">
    <property type="entry name" value="DEXDc"/>
    <property type="match status" value="1"/>
</dbReference>
<dbReference type="SMART" id="SM00490">
    <property type="entry name" value="HELICc"/>
    <property type="match status" value="1"/>
</dbReference>
<dbReference type="Pfam" id="PF09369">
    <property type="entry name" value="MZB"/>
    <property type="match status" value="1"/>
</dbReference>
<evidence type="ECO:0000313" key="6">
    <source>
        <dbReference type="Proteomes" id="UP000256817"/>
    </source>
</evidence>
<dbReference type="EMBL" id="QHJW02000007">
    <property type="protein sequence ID" value="RRO11330.1"/>
    <property type="molecule type" value="Genomic_DNA"/>
</dbReference>
<organism evidence="5 6">
    <name type="scientific">Pectobacterium aquaticum</name>
    <dbReference type="NCBI Taxonomy" id="2204145"/>
    <lineage>
        <taxon>Bacteria</taxon>
        <taxon>Pseudomonadati</taxon>
        <taxon>Pseudomonadota</taxon>
        <taxon>Gammaproteobacteria</taxon>
        <taxon>Enterobacterales</taxon>
        <taxon>Pectobacteriaceae</taxon>
        <taxon>Pectobacterium</taxon>
    </lineage>
</organism>
<dbReference type="PROSITE" id="PS51192">
    <property type="entry name" value="HELICASE_ATP_BIND_1"/>
    <property type="match status" value="1"/>
</dbReference>
<dbReference type="InterPro" id="IPR001650">
    <property type="entry name" value="Helicase_C-like"/>
</dbReference>
<dbReference type="PANTHER" id="PTHR47957">
    <property type="entry name" value="ATP-DEPENDENT HELICASE HRQ1"/>
    <property type="match status" value="1"/>
</dbReference>
<sequence>MKSISLHKLYDSISSVSVEAVLNQLQIRNPSLRQYLTQQLKSKFGNGGAFLADPLIESTFGWKSASTLENINTMTDLAEKGVLTERLVRVMDQAPAHPSLKREDMKNGVTRLEYDNDFPEKDDPRWPATRPPYAHQLEAWGILGQETPTSTVVTAGTGSGKSECFIVPLLNDMSKLSEDTEGPLVGVQAIMLYPLNALINSQRDRLSAWTRGFKGDVRYALYNGDTPHEPEILSTAQEAVFNKAKPEEVTNRKDIRDTPPPILVTNATMLEYMLVRPQDRPIIEKSQGKLRWIVLDEAHTLLGSAAAETSLLLRRTMHAFGVKPENVRFVATSATIGDMNQWEETEKLLKTFLGELAGVDPSKIAVVKGHRNVPELPEYTGEVPPLSVSELEALDSGTAYDTLSQMTLILSLRKRLVDEGPKTLREIAAHLNPNVEASQIDGQMLNSALRIIDVATDAHPNGDDKTEALLPIRAHLFHRSQRGIWACINPECSGKHGTYLDEYWAFGRVYLDEHQICSYCDHPVFELSHCSSCNEPTLNAVRYLGDGQVFFRPRELDTLDDYAEDVFEYTGASDGTEAANVERDENVQLYTSLSPIDDRRQNAGGSTRGYLHPVTGLVSHDKPEGVEIRYTIASDNSGLRCGCCNQVEPHEGMTFKRAVLGAPFLMGNIVPEMLKHVPTKSDTNLRGRRLITFTDSRQGTARFSAKLQLDSERRWTRSVIYHYLIDKAPETTGAADAEIAKIEGVIKALIACGNTESIQFMQDQLEAKKAPASTLTGFSVTWDEMIDHLSKLPEIRLLAGVEGTEDALPGEYAARAEELSSTRNLARLFLLREFARRPKYSNNLESLGLVKLTYPSLDSITESEARDACRIWFEFGFTLDQWKDYLKLIVDYYVRENSLVDISPSERYWMGAEVPVRLCQPPTFKYSTENSKKDDKIQIKDLQRLAFRVFPSGGIRNRPVRLIELASGQTIEHVSDGFERIMLAVWDTLKKKELMEFVDALPDEHGFVRSGYRFRFERVSFSLIDKAYLCPITGRWLDTVMKGPSAYAPNGITPFVTGTMLLEDVKIEDKPIDVPRPDRTLLKGDNTDALKAWLEENPVITELRNNGQWRDLNDAALSYPTLLRSREHSAQQESKKLKDFERAFKNDHLNVLNCSTTMEMGVDIGSLSMVAMNNAPPATSNYLQRAGRAGRRGQSTSVVLTFCKASPHGERIFADPKWPFSATPVPRVALESAVIVSRHVNALLLATFLLKAYQNENLLVTKVGQFFVSDLEFTKCQEFLAWCDNDATRDDNLIEGLKSLRSGTALDGILPPNLMHQVATAMRDVEGHWLARHSALVDELEKTNAKVTLDDGRVVEDFAYKRLKRQLENMEKEHLLGILANRGFLPGYGFPTNVVELVTNNMVESRQKNWTDKPFGYPSRSLDVAIREYEPGKDMVLNGAVYRSAGLQLSWKIPNSEKEVQELQKIRYVAKCRCGYHSADHTLWNDLPESCPECSSFLNRMEYIVPTGFQVDFRKPLHNNYTRPEYAPYVAPLLQIDHEEWQAIGRAELGQFRATQNGNMFFYNHGKGAGFAMCWQCGRSHAIEASINTNTGTFYVNESEIGKKHKRIQGTTQKGGSECSSDKWALKVGTYNTETMEVQVPFVFGYSAQTTMLEIQLRNPETNSWVRSTELAYSLGVAMREVFCREHGISDNELGVAVQQRFAQAGGMRTSIFIFDKASQGAGYAIQMAESLPHVLVKAYEFAKACPHACDRACHACLLDFETQHQLEDLNRHAIIEYFNETRLVERLVLPDERKFFGPLSQPELLNAMSLLSLKGGRSKEIDIFISGDNWNLPSAVVLRRIKYLTMQPVRVLFHESLEDRIDSDLAWQLRRIIDSDIDVCLYSTPPILEGKALPIMRMKLQEHDYWYATEETDLLSLNGDWGNTRNLCLVASKDKSYEFEANLFDLESKAAQASIASNMGVLNNFDLLTGIHISRFGDRLLDALIETAPALEAHLKIGISKIEYFDRYLLSPVGVMLIGDLFKAFNERFGSFSAELTISYPPTNTRRPYCIADNFENSDQLLDCVSGVSNSIGLTIMSDLREKYEMDHGRKLNIELGNGTIIQILFDQGMGYWAHRKPYSRNRFDFENSFDEGADYQCKEIVVRIGSGNSYIVVYERD</sequence>
<feature type="domain" description="Helicase C-terminal" evidence="4">
    <location>
        <begin position="1066"/>
        <end position="1231"/>
    </location>
</feature>
<reference evidence="5" key="1">
    <citation type="submission" date="2018-11" db="EMBL/GenBank/DDBJ databases">
        <title>Draft genome sequences of proposed Pectobacterium aquaticum sp. nov. isolated in France from fresh water.</title>
        <authorList>
            <person name="Pedron J."/>
            <person name="Barny M.A."/>
        </authorList>
    </citation>
    <scope>NUCLEOTIDE SEQUENCE [LARGE SCALE GENOMIC DNA]</scope>
    <source>
        <strain evidence="5">A35-S23-M15</strain>
    </source>
</reference>
<accession>A0A3R8QUY0</accession>
<comment type="caution">
    <text evidence="5">The sequence shown here is derived from an EMBL/GenBank/DDBJ whole genome shotgun (WGS) entry which is preliminary data.</text>
</comment>
<feature type="domain" description="Helicase ATP-binding" evidence="3">
    <location>
        <begin position="142"/>
        <end position="354"/>
    </location>
</feature>
<dbReference type="InterPro" id="IPR011545">
    <property type="entry name" value="DEAD/DEAH_box_helicase_dom"/>
</dbReference>
<dbReference type="PANTHER" id="PTHR47957:SF3">
    <property type="entry name" value="ATP-DEPENDENT HELICASE HRQ1"/>
    <property type="match status" value="1"/>
</dbReference>
<gene>
    <name evidence="5" type="ORF">DMB85_003875</name>
</gene>
<dbReference type="Pfam" id="PF00271">
    <property type="entry name" value="Helicase_C"/>
    <property type="match status" value="1"/>
</dbReference>
<dbReference type="Pfam" id="PF00270">
    <property type="entry name" value="DEAD"/>
    <property type="match status" value="1"/>
</dbReference>
<dbReference type="Gene3D" id="3.40.50.300">
    <property type="entry name" value="P-loop containing nucleotide triphosphate hydrolases"/>
    <property type="match status" value="2"/>
</dbReference>
<dbReference type="GO" id="GO:0004386">
    <property type="term" value="F:helicase activity"/>
    <property type="evidence" value="ECO:0007669"/>
    <property type="project" value="UniProtKB-KW"/>
</dbReference>
<dbReference type="SUPFAM" id="SSF52540">
    <property type="entry name" value="P-loop containing nucleoside triphosphate hydrolases"/>
    <property type="match status" value="2"/>
</dbReference>
<dbReference type="InterPro" id="IPR027417">
    <property type="entry name" value="P-loop_NTPase"/>
</dbReference>
<keyword evidence="5" id="KW-0378">Hydrolase</keyword>
<evidence type="ECO:0000313" key="5">
    <source>
        <dbReference type="EMBL" id="RRO11330.1"/>
    </source>
</evidence>
<dbReference type="InterPro" id="IPR018973">
    <property type="entry name" value="MZB"/>
</dbReference>
<name>A0A3R8QUY0_9GAMM</name>
<dbReference type="Proteomes" id="UP000256817">
    <property type="component" value="Unassembled WGS sequence"/>
</dbReference>
<evidence type="ECO:0000256" key="1">
    <source>
        <dbReference type="ARBA" id="ARBA00022741"/>
    </source>
</evidence>
<keyword evidence="5" id="KW-0347">Helicase</keyword>
<dbReference type="InterPro" id="IPR014001">
    <property type="entry name" value="Helicase_ATP-bd"/>
</dbReference>
<evidence type="ECO:0000259" key="3">
    <source>
        <dbReference type="PROSITE" id="PS51192"/>
    </source>
</evidence>
<evidence type="ECO:0000259" key="4">
    <source>
        <dbReference type="PROSITE" id="PS51194"/>
    </source>
</evidence>
<keyword evidence="1" id="KW-0547">Nucleotide-binding</keyword>
<proteinExistence type="predicted"/>
<keyword evidence="6" id="KW-1185">Reference proteome</keyword>